<feature type="transmembrane region" description="Helical" evidence="7">
    <location>
        <begin position="361"/>
        <end position="385"/>
    </location>
</feature>
<feature type="transmembrane region" description="Helical" evidence="7">
    <location>
        <begin position="140"/>
        <end position="162"/>
    </location>
</feature>
<evidence type="ECO:0000256" key="7">
    <source>
        <dbReference type="SAM" id="Phobius"/>
    </source>
</evidence>
<feature type="domain" description="Major facilitator superfamily (MFS) profile" evidence="8">
    <location>
        <begin position="15"/>
        <end position="393"/>
    </location>
</feature>
<dbReference type="Gene3D" id="1.20.1250.20">
    <property type="entry name" value="MFS general substrate transporter like domains"/>
    <property type="match status" value="1"/>
</dbReference>
<protein>
    <submittedName>
        <fullName evidence="9">MFS family permease</fullName>
    </submittedName>
</protein>
<feature type="transmembrane region" description="Helical" evidence="7">
    <location>
        <begin position="102"/>
        <end position="119"/>
    </location>
</feature>
<dbReference type="InterPro" id="IPR011701">
    <property type="entry name" value="MFS"/>
</dbReference>
<feature type="transmembrane region" description="Helical" evidence="7">
    <location>
        <begin position="215"/>
        <end position="233"/>
    </location>
</feature>
<keyword evidence="10" id="KW-1185">Reference proteome</keyword>
<name>A0ABU0ARE5_9BACI</name>
<dbReference type="PANTHER" id="PTHR43414:SF1">
    <property type="entry name" value="PEPTIDE PERMEASE"/>
    <property type="match status" value="1"/>
</dbReference>
<sequence length="404" mass="44390">MQKRIRSYFDQFHQTVWVLLIGTVLSRGAAFMTMPFLAIYLSRQDLHPIFIGLTIGMSPLMGTIGGFIGGHLSDRYGRKPIMLIALIGTAFSYLSFALVESPYWFILLNAVLGLCNSFFEPTAQALMGDLTSKEKRMKVYSLRYIAINIGASVGPLIGAFLAMTNAKLTFLITGTIYFLYAIILYIMIKKVTASAVIKNKTTLSQAFNIVKKDRALRFFILGGILIAIGYSQVESNLPQHLTDSVENSVMLYSILLSLNAIVVVLLQLPFSTVMEKYQPMQMMVVGSILTIIGLLSFGFATTWTVAIIGMVLFTFGEILSFPSSSLLIDQLAEDHLRGTYFGASQFRNVGSFGGPILGGFLLSQVGGVMAFVIISIICLGSIAFFSLGNRVNQIKETEDITLDI</sequence>
<feature type="transmembrane region" description="Helical" evidence="7">
    <location>
        <begin position="80"/>
        <end position="96"/>
    </location>
</feature>
<feature type="transmembrane region" description="Helical" evidence="7">
    <location>
        <begin position="168"/>
        <end position="188"/>
    </location>
</feature>
<dbReference type="Proteomes" id="UP001238088">
    <property type="component" value="Unassembled WGS sequence"/>
</dbReference>
<evidence type="ECO:0000259" key="8">
    <source>
        <dbReference type="PROSITE" id="PS50850"/>
    </source>
</evidence>
<reference evidence="9 10" key="1">
    <citation type="submission" date="2023-07" db="EMBL/GenBank/DDBJ databases">
        <title>Genomic Encyclopedia of Type Strains, Phase IV (KMG-IV): sequencing the most valuable type-strain genomes for metagenomic binning, comparative biology and taxonomic classification.</title>
        <authorList>
            <person name="Goeker M."/>
        </authorList>
    </citation>
    <scope>NUCLEOTIDE SEQUENCE [LARGE SCALE GENOMIC DNA]</scope>
    <source>
        <strain evidence="9 10">DSM 23494</strain>
    </source>
</reference>
<dbReference type="CDD" id="cd17329">
    <property type="entry name" value="MFS_MdtH_MDR_like"/>
    <property type="match status" value="1"/>
</dbReference>
<keyword evidence="6 7" id="KW-0472">Membrane</keyword>
<evidence type="ECO:0000313" key="9">
    <source>
        <dbReference type="EMBL" id="MDQ0273790.1"/>
    </source>
</evidence>
<comment type="subcellular location">
    <subcellularLocation>
        <location evidence="1">Cell membrane</location>
        <topology evidence="1">Multi-pass membrane protein</topology>
    </subcellularLocation>
</comment>
<evidence type="ECO:0000256" key="1">
    <source>
        <dbReference type="ARBA" id="ARBA00004651"/>
    </source>
</evidence>
<evidence type="ECO:0000256" key="3">
    <source>
        <dbReference type="ARBA" id="ARBA00022475"/>
    </source>
</evidence>
<dbReference type="EMBL" id="JAUSUB010000050">
    <property type="protein sequence ID" value="MDQ0273790.1"/>
    <property type="molecule type" value="Genomic_DNA"/>
</dbReference>
<organism evidence="9 10">
    <name type="scientific">Cytobacillus purgationiresistens</name>
    <dbReference type="NCBI Taxonomy" id="863449"/>
    <lineage>
        <taxon>Bacteria</taxon>
        <taxon>Bacillati</taxon>
        <taxon>Bacillota</taxon>
        <taxon>Bacilli</taxon>
        <taxon>Bacillales</taxon>
        <taxon>Bacillaceae</taxon>
        <taxon>Cytobacillus</taxon>
    </lineage>
</organism>
<dbReference type="PROSITE" id="PS50850">
    <property type="entry name" value="MFS"/>
    <property type="match status" value="1"/>
</dbReference>
<dbReference type="InterPro" id="IPR020846">
    <property type="entry name" value="MFS_dom"/>
</dbReference>
<dbReference type="PANTHER" id="PTHR43414">
    <property type="entry name" value="MULTIDRUG RESISTANCE PROTEIN MDTG"/>
    <property type="match status" value="1"/>
</dbReference>
<feature type="transmembrane region" description="Helical" evidence="7">
    <location>
        <begin position="46"/>
        <end position="68"/>
    </location>
</feature>
<feature type="transmembrane region" description="Helical" evidence="7">
    <location>
        <begin position="16"/>
        <end position="40"/>
    </location>
</feature>
<accession>A0ABU0ARE5</accession>
<evidence type="ECO:0000313" key="10">
    <source>
        <dbReference type="Proteomes" id="UP001238088"/>
    </source>
</evidence>
<keyword evidence="2" id="KW-0813">Transport</keyword>
<dbReference type="SUPFAM" id="SSF103473">
    <property type="entry name" value="MFS general substrate transporter"/>
    <property type="match status" value="1"/>
</dbReference>
<proteinExistence type="predicted"/>
<keyword evidence="5 7" id="KW-1133">Transmembrane helix</keyword>
<feature type="transmembrane region" description="Helical" evidence="7">
    <location>
        <begin position="249"/>
        <end position="270"/>
    </location>
</feature>
<evidence type="ECO:0000256" key="6">
    <source>
        <dbReference type="ARBA" id="ARBA00023136"/>
    </source>
</evidence>
<dbReference type="InterPro" id="IPR036259">
    <property type="entry name" value="MFS_trans_sf"/>
</dbReference>
<dbReference type="RefSeq" id="WP_307480377.1">
    <property type="nucleotide sequence ID" value="NZ_JAUSUB010000050.1"/>
</dbReference>
<comment type="caution">
    <text evidence="9">The sequence shown here is derived from an EMBL/GenBank/DDBJ whole genome shotgun (WGS) entry which is preliminary data.</text>
</comment>
<keyword evidence="3" id="KW-1003">Cell membrane</keyword>
<gene>
    <name evidence="9" type="ORF">J2S17_005739</name>
</gene>
<keyword evidence="4 7" id="KW-0812">Transmembrane</keyword>
<evidence type="ECO:0000256" key="4">
    <source>
        <dbReference type="ARBA" id="ARBA00022692"/>
    </source>
</evidence>
<evidence type="ECO:0000256" key="5">
    <source>
        <dbReference type="ARBA" id="ARBA00022989"/>
    </source>
</evidence>
<evidence type="ECO:0000256" key="2">
    <source>
        <dbReference type="ARBA" id="ARBA00022448"/>
    </source>
</evidence>
<dbReference type="Pfam" id="PF07690">
    <property type="entry name" value="MFS_1"/>
    <property type="match status" value="1"/>
</dbReference>
<feature type="transmembrane region" description="Helical" evidence="7">
    <location>
        <begin position="282"/>
        <end position="315"/>
    </location>
</feature>